<dbReference type="Pfam" id="PF02504">
    <property type="entry name" value="FA_synthesis"/>
    <property type="match status" value="1"/>
</dbReference>
<dbReference type="GO" id="GO:0043811">
    <property type="term" value="F:phosphate:acyl-[acyl carrier protein] acyltransferase activity"/>
    <property type="evidence" value="ECO:0007669"/>
    <property type="project" value="UniProtKB-UniRule"/>
</dbReference>
<accession>A0A1G2B416</accession>
<keyword evidence="3 10" id="KW-0444">Lipid biosynthesis</keyword>
<keyword evidence="11" id="KW-0012">Acyltransferase</keyword>
<proteinExistence type="inferred from homology"/>
<evidence type="ECO:0000256" key="5">
    <source>
        <dbReference type="ARBA" id="ARBA00023098"/>
    </source>
</evidence>
<comment type="subcellular location">
    <subcellularLocation>
        <location evidence="10">Cytoplasm</location>
    </subcellularLocation>
    <text evidence="10">Associated with the membrane possibly through PlsY.</text>
</comment>
<name>A0A1G2B416_9BACT</name>
<comment type="function">
    <text evidence="10">Catalyzes the reversible formation of acyl-phosphate (acyl-PO(4)) from acyl-[acyl-carrier-protein] (acyl-ACP). This enzyme utilizes acyl-ACP as fatty acyl donor, but not acyl-CoA.</text>
</comment>
<keyword evidence="6 10" id="KW-0594">Phospholipid biosynthesis</keyword>
<gene>
    <name evidence="10" type="primary">plsX</name>
    <name evidence="11" type="ORF">A2898_01545</name>
</gene>
<evidence type="ECO:0000256" key="7">
    <source>
        <dbReference type="ARBA" id="ARBA00023264"/>
    </source>
</evidence>
<comment type="caution">
    <text evidence="11">The sequence shown here is derived from an EMBL/GenBank/DDBJ whole genome shotgun (WGS) entry which is preliminary data.</text>
</comment>
<evidence type="ECO:0000256" key="10">
    <source>
        <dbReference type="HAMAP-Rule" id="MF_00019"/>
    </source>
</evidence>
<comment type="catalytic activity">
    <reaction evidence="1 10">
        <text>a fatty acyl-[ACP] + phosphate = an acyl phosphate + holo-[ACP]</text>
        <dbReference type="Rhea" id="RHEA:42292"/>
        <dbReference type="Rhea" id="RHEA-COMP:9685"/>
        <dbReference type="Rhea" id="RHEA-COMP:14125"/>
        <dbReference type="ChEBI" id="CHEBI:43474"/>
        <dbReference type="ChEBI" id="CHEBI:59918"/>
        <dbReference type="ChEBI" id="CHEBI:64479"/>
        <dbReference type="ChEBI" id="CHEBI:138651"/>
        <dbReference type="EC" id="2.3.1.274"/>
    </reaction>
</comment>
<evidence type="ECO:0000256" key="9">
    <source>
        <dbReference type="ARBA" id="ARBA00046608"/>
    </source>
</evidence>
<dbReference type="GO" id="GO:0008654">
    <property type="term" value="P:phospholipid biosynthetic process"/>
    <property type="evidence" value="ECO:0007669"/>
    <property type="project" value="UniProtKB-KW"/>
</dbReference>
<dbReference type="HAMAP" id="MF_00019">
    <property type="entry name" value="PlsX"/>
    <property type="match status" value="1"/>
</dbReference>
<organism evidence="11 12">
    <name type="scientific">Candidatus Kerfeldbacteria bacterium RIFCSPLOWO2_01_FULL_48_11</name>
    <dbReference type="NCBI Taxonomy" id="1798543"/>
    <lineage>
        <taxon>Bacteria</taxon>
        <taxon>Candidatus Kerfeldiibacteriota</taxon>
    </lineage>
</organism>
<dbReference type="STRING" id="1798543.A2898_01545"/>
<comment type="similarity">
    <text evidence="10">Belongs to the PlsX family.</text>
</comment>
<evidence type="ECO:0000256" key="2">
    <source>
        <dbReference type="ARBA" id="ARBA00022490"/>
    </source>
</evidence>
<dbReference type="InterPro" id="IPR012281">
    <property type="entry name" value="Phospholipid_synth_PlsX-like"/>
</dbReference>
<dbReference type="GO" id="GO:0006633">
    <property type="term" value="P:fatty acid biosynthetic process"/>
    <property type="evidence" value="ECO:0007669"/>
    <property type="project" value="UniProtKB-UniRule"/>
</dbReference>
<dbReference type="Proteomes" id="UP000179164">
    <property type="component" value="Unassembled WGS sequence"/>
</dbReference>
<dbReference type="PANTHER" id="PTHR30100:SF1">
    <property type="entry name" value="PHOSPHATE ACYLTRANSFERASE"/>
    <property type="match status" value="1"/>
</dbReference>
<dbReference type="NCBIfam" id="TIGR00182">
    <property type="entry name" value="plsX"/>
    <property type="match status" value="1"/>
</dbReference>
<dbReference type="EMBL" id="MHKE01000012">
    <property type="protein sequence ID" value="OGY83941.1"/>
    <property type="molecule type" value="Genomic_DNA"/>
</dbReference>
<reference evidence="11 12" key="1">
    <citation type="journal article" date="2016" name="Nat. Commun.">
        <title>Thousands of microbial genomes shed light on interconnected biogeochemical processes in an aquifer system.</title>
        <authorList>
            <person name="Anantharaman K."/>
            <person name="Brown C.T."/>
            <person name="Hug L.A."/>
            <person name="Sharon I."/>
            <person name="Castelle C.J."/>
            <person name="Probst A.J."/>
            <person name="Thomas B.C."/>
            <person name="Singh A."/>
            <person name="Wilkins M.J."/>
            <person name="Karaoz U."/>
            <person name="Brodie E.L."/>
            <person name="Williams K.H."/>
            <person name="Hubbard S.S."/>
            <person name="Banfield J.F."/>
        </authorList>
    </citation>
    <scope>NUCLEOTIDE SEQUENCE [LARGE SCALE GENOMIC DNA]</scope>
</reference>
<evidence type="ECO:0000313" key="11">
    <source>
        <dbReference type="EMBL" id="OGY83941.1"/>
    </source>
</evidence>
<keyword evidence="5 10" id="KW-0443">Lipid metabolism</keyword>
<keyword evidence="4 10" id="KW-0808">Transferase</keyword>
<dbReference type="UniPathway" id="UPA00085"/>
<dbReference type="AlphaFoldDB" id="A0A1G2B416"/>
<evidence type="ECO:0000313" key="12">
    <source>
        <dbReference type="Proteomes" id="UP000179164"/>
    </source>
</evidence>
<dbReference type="SUPFAM" id="SSF53659">
    <property type="entry name" value="Isocitrate/Isopropylmalate dehydrogenase-like"/>
    <property type="match status" value="1"/>
</dbReference>
<sequence>MPRLWIAVDAHGGDFIPQNPIEGSILALRELSGMDFGITLVGDERVIEQQLAGRFRGSDRIRVLHSTQVVRMDDDPMAALRSKKGSSIHVGIAAVRDRQVDGFFSAGNTGAVTYIARHLLRCVDNVVQPPIAATFPTLAGPKVVLDVGASVNCKPIHLVQFGLMGAVYAQHVLGIEHPRIGLMSNGEEDTKGSWAIVGDKETLGANGIFRLLNGNGIYFHGNVQGNDAFDGPADVIVCDGFVGNVLLKAAEGEFNAIKGAVGNVIRSGGWSQKIFATVSGILLGPTITAMKHLFAYEKYGGLPLLGVNGVIIIGHGKSTPVAIMNAIGNAVRSAEHRIDSHIKDCLQKHAGILNTPPPPAG</sequence>
<evidence type="ECO:0000256" key="6">
    <source>
        <dbReference type="ARBA" id="ARBA00023209"/>
    </source>
</evidence>
<evidence type="ECO:0000256" key="3">
    <source>
        <dbReference type="ARBA" id="ARBA00022516"/>
    </source>
</evidence>
<dbReference type="PANTHER" id="PTHR30100">
    <property type="entry name" value="FATTY ACID/PHOSPHOLIPID SYNTHESIS PROTEIN PLSX"/>
    <property type="match status" value="1"/>
</dbReference>
<evidence type="ECO:0000256" key="1">
    <source>
        <dbReference type="ARBA" id="ARBA00001232"/>
    </source>
</evidence>
<dbReference type="Gene3D" id="3.40.718.10">
    <property type="entry name" value="Isopropylmalate Dehydrogenase"/>
    <property type="match status" value="1"/>
</dbReference>
<dbReference type="EC" id="2.3.1.274" evidence="8 10"/>
<dbReference type="PIRSF" id="PIRSF002465">
    <property type="entry name" value="Phsphlp_syn_PlsX"/>
    <property type="match status" value="1"/>
</dbReference>
<evidence type="ECO:0000256" key="8">
    <source>
        <dbReference type="ARBA" id="ARBA00024069"/>
    </source>
</evidence>
<keyword evidence="2 10" id="KW-0963">Cytoplasm</keyword>
<comment type="subunit">
    <text evidence="9 10">Homodimer. Probably interacts with PlsY.</text>
</comment>
<evidence type="ECO:0000256" key="4">
    <source>
        <dbReference type="ARBA" id="ARBA00022679"/>
    </source>
</evidence>
<protein>
    <recommendedName>
        <fullName evidence="8 10">Phosphate acyltransferase</fullName>
        <ecNumber evidence="8 10">2.3.1.274</ecNumber>
    </recommendedName>
    <alternativeName>
        <fullName evidence="10">Acyl-ACP phosphotransacylase</fullName>
    </alternativeName>
    <alternativeName>
        <fullName evidence="10">Acyl-[acyl-carrier-protein]--phosphate acyltransferase</fullName>
    </alternativeName>
    <alternativeName>
        <fullName evidence="10">Phosphate-acyl-ACP acyltransferase</fullName>
    </alternativeName>
</protein>
<dbReference type="GO" id="GO:0005737">
    <property type="term" value="C:cytoplasm"/>
    <property type="evidence" value="ECO:0007669"/>
    <property type="project" value="UniProtKB-SubCell"/>
</dbReference>
<comment type="pathway">
    <text evidence="10">Lipid metabolism; phospholipid metabolism.</text>
</comment>
<dbReference type="InterPro" id="IPR003664">
    <property type="entry name" value="FA_synthesis"/>
</dbReference>
<keyword evidence="7 10" id="KW-1208">Phospholipid metabolism</keyword>